<gene>
    <name evidence="1" type="ORF">B0I36DRAFT_325016</name>
</gene>
<dbReference type="AlphaFoldDB" id="A0A9P8Y628"/>
<dbReference type="GeneID" id="70183732"/>
<organism evidence="1 2">
    <name type="scientific">Microdochium trichocladiopsis</name>
    <dbReference type="NCBI Taxonomy" id="1682393"/>
    <lineage>
        <taxon>Eukaryota</taxon>
        <taxon>Fungi</taxon>
        <taxon>Dikarya</taxon>
        <taxon>Ascomycota</taxon>
        <taxon>Pezizomycotina</taxon>
        <taxon>Sordariomycetes</taxon>
        <taxon>Xylariomycetidae</taxon>
        <taxon>Xylariales</taxon>
        <taxon>Microdochiaceae</taxon>
        <taxon>Microdochium</taxon>
    </lineage>
</organism>
<evidence type="ECO:0000313" key="2">
    <source>
        <dbReference type="Proteomes" id="UP000756346"/>
    </source>
</evidence>
<accession>A0A9P8Y628</accession>
<evidence type="ECO:0000313" key="1">
    <source>
        <dbReference type="EMBL" id="KAH7029083.1"/>
    </source>
</evidence>
<name>A0A9P8Y628_9PEZI</name>
<dbReference type="EMBL" id="JAGTJQ010000006">
    <property type="protein sequence ID" value="KAH7029083.1"/>
    <property type="molecule type" value="Genomic_DNA"/>
</dbReference>
<protein>
    <submittedName>
        <fullName evidence="1">Uncharacterized protein</fullName>
    </submittedName>
</protein>
<keyword evidence="2" id="KW-1185">Reference proteome</keyword>
<reference evidence="1" key="1">
    <citation type="journal article" date="2021" name="Nat. Commun.">
        <title>Genetic determinants of endophytism in the Arabidopsis root mycobiome.</title>
        <authorList>
            <person name="Mesny F."/>
            <person name="Miyauchi S."/>
            <person name="Thiergart T."/>
            <person name="Pickel B."/>
            <person name="Atanasova L."/>
            <person name="Karlsson M."/>
            <person name="Huettel B."/>
            <person name="Barry K.W."/>
            <person name="Haridas S."/>
            <person name="Chen C."/>
            <person name="Bauer D."/>
            <person name="Andreopoulos W."/>
            <person name="Pangilinan J."/>
            <person name="LaButti K."/>
            <person name="Riley R."/>
            <person name="Lipzen A."/>
            <person name="Clum A."/>
            <person name="Drula E."/>
            <person name="Henrissat B."/>
            <person name="Kohler A."/>
            <person name="Grigoriev I.V."/>
            <person name="Martin F.M."/>
            <person name="Hacquard S."/>
        </authorList>
    </citation>
    <scope>NUCLEOTIDE SEQUENCE</scope>
    <source>
        <strain evidence="1">MPI-CAGE-CH-0230</strain>
    </source>
</reference>
<comment type="caution">
    <text evidence="1">The sequence shown here is derived from an EMBL/GenBank/DDBJ whole genome shotgun (WGS) entry which is preliminary data.</text>
</comment>
<proteinExistence type="predicted"/>
<dbReference type="Proteomes" id="UP000756346">
    <property type="component" value="Unassembled WGS sequence"/>
</dbReference>
<dbReference type="RefSeq" id="XP_046011371.1">
    <property type="nucleotide sequence ID" value="XM_046154186.1"/>
</dbReference>
<sequence length="108" mass="11639">MAAWPKLRLLEVRPVLFAVSGGFVGPLRCIATPHLPPLGTNRGLRLSYRRQHPAKVGMGRSMTMQPIAGSPVPSCRHNGDRVCAPAARPPFATIVGRSRVGQESPAMF</sequence>